<protein>
    <submittedName>
        <fullName evidence="2">Uncharacterized protein</fullName>
    </submittedName>
</protein>
<name>A0A8R1DED3_CAEJA</name>
<evidence type="ECO:0000256" key="1">
    <source>
        <dbReference type="SAM" id="MobiDB-lite"/>
    </source>
</evidence>
<reference evidence="3" key="1">
    <citation type="submission" date="2010-08" db="EMBL/GenBank/DDBJ databases">
        <authorList>
            <consortium name="Caenorhabditis japonica Sequencing Consortium"/>
            <person name="Wilson R.K."/>
        </authorList>
    </citation>
    <scope>NUCLEOTIDE SEQUENCE [LARGE SCALE GENOMIC DNA]</scope>
    <source>
        <strain evidence="3">DF5081</strain>
    </source>
</reference>
<organism evidence="2 3">
    <name type="scientific">Caenorhabditis japonica</name>
    <dbReference type="NCBI Taxonomy" id="281687"/>
    <lineage>
        <taxon>Eukaryota</taxon>
        <taxon>Metazoa</taxon>
        <taxon>Ecdysozoa</taxon>
        <taxon>Nematoda</taxon>
        <taxon>Chromadorea</taxon>
        <taxon>Rhabditida</taxon>
        <taxon>Rhabditina</taxon>
        <taxon>Rhabditomorpha</taxon>
        <taxon>Rhabditoidea</taxon>
        <taxon>Rhabditidae</taxon>
        <taxon>Peloderinae</taxon>
        <taxon>Caenorhabditis</taxon>
    </lineage>
</organism>
<sequence length="153" mass="16854">MSVDVMDGTRTSGAKGSELSVEKRHVGVKQRRKLFKNFALPNDHLLPDDLSLPDDHLLPNDHSLPNDHLLPDDHSLPHAVQDLKFSILDTANQAAPSCTIPSDSGPCWFCLQYANSSAAMPEAAPEGLIVDEDFDRIRDVVGPSFRRITAWPC</sequence>
<evidence type="ECO:0000313" key="3">
    <source>
        <dbReference type="Proteomes" id="UP000005237"/>
    </source>
</evidence>
<accession>A0A8R1DED3</accession>
<dbReference type="AlphaFoldDB" id="A0A8R1DED3"/>
<dbReference type="EnsemblMetazoa" id="CJA00014.1">
    <property type="protein sequence ID" value="CJA00014.1"/>
    <property type="gene ID" value="WBGene00119218"/>
</dbReference>
<keyword evidence="3" id="KW-1185">Reference proteome</keyword>
<feature type="region of interest" description="Disordered" evidence="1">
    <location>
        <begin position="1"/>
        <end position="23"/>
    </location>
</feature>
<evidence type="ECO:0000313" key="2">
    <source>
        <dbReference type="EnsemblMetazoa" id="CJA00014.1"/>
    </source>
</evidence>
<dbReference type="Proteomes" id="UP000005237">
    <property type="component" value="Unassembled WGS sequence"/>
</dbReference>
<proteinExistence type="predicted"/>
<reference evidence="2" key="2">
    <citation type="submission" date="2022-06" db="UniProtKB">
        <authorList>
            <consortium name="EnsemblMetazoa"/>
        </authorList>
    </citation>
    <scope>IDENTIFICATION</scope>
    <source>
        <strain evidence="2">DF5081</strain>
    </source>
</reference>